<organism evidence="2 3">
    <name type="scientific">Methermicoccus shengliensis</name>
    <dbReference type="NCBI Taxonomy" id="660064"/>
    <lineage>
        <taxon>Archaea</taxon>
        <taxon>Methanobacteriati</taxon>
        <taxon>Methanobacteriota</taxon>
        <taxon>Stenosarchaea group</taxon>
        <taxon>Methanomicrobia</taxon>
        <taxon>Methanosarcinales</taxon>
        <taxon>Methermicoccaceae</taxon>
        <taxon>Methermicoccus</taxon>
    </lineage>
</organism>
<dbReference type="SUPFAM" id="SSF52218">
    <property type="entry name" value="Flavoproteins"/>
    <property type="match status" value="1"/>
</dbReference>
<dbReference type="Gene3D" id="3.40.50.360">
    <property type="match status" value="1"/>
</dbReference>
<comment type="caution">
    <text evidence="2">The sequence shown here is derived from an EMBL/GenBank/DDBJ whole genome shotgun (WGS) entry which is preliminary data.</text>
</comment>
<dbReference type="GO" id="GO:0010181">
    <property type="term" value="F:FMN binding"/>
    <property type="evidence" value="ECO:0007669"/>
    <property type="project" value="InterPro"/>
</dbReference>
<dbReference type="Gene3D" id="3.60.15.10">
    <property type="entry name" value="Ribonuclease Z/Hydroxyacylglutathione hydrolase-like"/>
    <property type="match status" value="1"/>
</dbReference>
<dbReference type="Proteomes" id="UP000600363">
    <property type="component" value="Unassembled WGS sequence"/>
</dbReference>
<proteinExistence type="predicted"/>
<dbReference type="GO" id="GO:0009055">
    <property type="term" value="F:electron transfer activity"/>
    <property type="evidence" value="ECO:0007669"/>
    <property type="project" value="InterPro"/>
</dbReference>
<reference evidence="2" key="1">
    <citation type="journal article" date="2020" name="bioRxiv">
        <title>A rank-normalized archaeal taxonomy based on genome phylogeny resolves widespread incomplete and uneven classifications.</title>
        <authorList>
            <person name="Rinke C."/>
            <person name="Chuvochina M."/>
            <person name="Mussig A.J."/>
            <person name="Chaumeil P.-A."/>
            <person name="Waite D.W."/>
            <person name="Whitman W.B."/>
            <person name="Parks D.H."/>
            <person name="Hugenholtz P."/>
        </authorList>
    </citation>
    <scope>NUCLEOTIDE SEQUENCE</scope>
    <source>
        <strain evidence="2">UBA12518</strain>
    </source>
</reference>
<dbReference type="InterPro" id="IPR008254">
    <property type="entry name" value="Flavodoxin/NO_synth"/>
</dbReference>
<evidence type="ECO:0000313" key="3">
    <source>
        <dbReference type="Proteomes" id="UP000600363"/>
    </source>
</evidence>
<protein>
    <submittedName>
        <fullName evidence="2">FprA family A-type flavoprotein</fullName>
    </submittedName>
</protein>
<dbReference type="InterPro" id="IPR001279">
    <property type="entry name" value="Metallo-B-lactamas"/>
</dbReference>
<dbReference type="PANTHER" id="PTHR43717">
    <property type="entry name" value="ANAEROBIC NITRIC OXIDE REDUCTASE FLAVORUBREDOXIN"/>
    <property type="match status" value="1"/>
</dbReference>
<dbReference type="SUPFAM" id="SSF56281">
    <property type="entry name" value="Metallo-hydrolase/oxidoreductase"/>
    <property type="match status" value="1"/>
</dbReference>
<dbReference type="RefSeq" id="WP_042684497.1">
    <property type="nucleotide sequence ID" value="NZ_DUIH01000002.1"/>
</dbReference>
<name>A0A832VZ06_9EURY</name>
<gene>
    <name evidence="2" type="ORF">HA299_00810</name>
</gene>
<feature type="domain" description="Flavodoxin-like" evidence="1">
    <location>
        <begin position="251"/>
        <end position="387"/>
    </location>
</feature>
<dbReference type="CDD" id="cd07709">
    <property type="entry name" value="flavodiiron_proteins_MBL-fold"/>
    <property type="match status" value="1"/>
</dbReference>
<dbReference type="PANTHER" id="PTHR43717:SF1">
    <property type="entry name" value="ANAEROBIC NITRIC OXIDE REDUCTASE FLAVORUBREDOXIN"/>
    <property type="match status" value="1"/>
</dbReference>
<dbReference type="InterPro" id="IPR029039">
    <property type="entry name" value="Flavoprotein-like_sf"/>
</dbReference>
<dbReference type="EMBL" id="DUIH01000002">
    <property type="protein sequence ID" value="HIH69154.1"/>
    <property type="molecule type" value="Genomic_DNA"/>
</dbReference>
<sequence>MALKSLKIKENIYWVGAIDWEERDFHNFEIVRGATYNAYLIIDDKITLVDTVKHKFFHEMVERIREIIDPSQIDYIVSNHVETDHSGSLADIKRIAKDAVVVCTSRGKSGLCKHFDCKDWEFKVVKTGDELKIGKRTLTFIETPMLHWPDNMVTYVKGDKLLLSNDAFGQHIASVERYDEELGVEEAIKWAKIYYANILMPFGELVKKKLKEIEGVQIGMIAPSHGVIWKNPGRIIEAYKKWADFEAEDKLVVVYDTMYNSTARIARAIAEGASKGVKVRLFHVRRDAWSEIMTEILDAKAIAIGAPTMHNTVFPPVAGFLAYMRSLKPKNKIGVAFGSYGWGGGAVKEINRIFEELKFDVMEPLQIKYRPTEDELRKAFELGVEIAEKIKS</sequence>
<dbReference type="AlphaFoldDB" id="A0A832VZ06"/>
<dbReference type="Pfam" id="PF00258">
    <property type="entry name" value="Flavodoxin_1"/>
    <property type="match status" value="1"/>
</dbReference>
<evidence type="ECO:0000259" key="1">
    <source>
        <dbReference type="PROSITE" id="PS50902"/>
    </source>
</evidence>
<dbReference type="SMART" id="SM00849">
    <property type="entry name" value="Lactamase_B"/>
    <property type="match status" value="1"/>
</dbReference>
<dbReference type="Pfam" id="PF19583">
    <property type="entry name" value="ODP"/>
    <property type="match status" value="1"/>
</dbReference>
<dbReference type="InterPro" id="IPR036866">
    <property type="entry name" value="RibonucZ/Hydroxyglut_hydro"/>
</dbReference>
<accession>A0A832VZ06</accession>
<dbReference type="PIRSF" id="PIRSF005243">
    <property type="entry name" value="ROO"/>
    <property type="match status" value="1"/>
</dbReference>
<dbReference type="InterPro" id="IPR045761">
    <property type="entry name" value="ODP_dom"/>
</dbReference>
<dbReference type="PROSITE" id="PS50902">
    <property type="entry name" value="FLAVODOXIN_LIKE"/>
    <property type="match status" value="1"/>
</dbReference>
<dbReference type="InterPro" id="IPR016440">
    <property type="entry name" value="Rubredoxin-O_OxRdtase"/>
</dbReference>
<dbReference type="GO" id="GO:0046872">
    <property type="term" value="F:metal ion binding"/>
    <property type="evidence" value="ECO:0007669"/>
    <property type="project" value="InterPro"/>
</dbReference>
<dbReference type="GO" id="GO:0016491">
    <property type="term" value="F:oxidoreductase activity"/>
    <property type="evidence" value="ECO:0007669"/>
    <property type="project" value="InterPro"/>
</dbReference>
<evidence type="ECO:0000313" key="2">
    <source>
        <dbReference type="EMBL" id="HIH69154.1"/>
    </source>
</evidence>